<feature type="domain" description="AIG1-type G" evidence="4">
    <location>
        <begin position="44"/>
        <end position="256"/>
    </location>
</feature>
<proteinExistence type="inferred from homology"/>
<accession>A0ABD0J4Q9</accession>
<evidence type="ECO:0000256" key="3">
    <source>
        <dbReference type="ARBA" id="ARBA00023134"/>
    </source>
</evidence>
<dbReference type="Gene3D" id="1.10.533.10">
    <property type="entry name" value="Death Domain, Fas"/>
    <property type="match status" value="1"/>
</dbReference>
<dbReference type="PANTHER" id="PTHR10903">
    <property type="entry name" value="GTPASE, IMAP FAMILY MEMBER-RELATED"/>
    <property type="match status" value="1"/>
</dbReference>
<keyword evidence="2" id="KW-0547">Nucleotide-binding</keyword>
<dbReference type="SUPFAM" id="SSF52540">
    <property type="entry name" value="P-loop containing nucleoside triphosphate hydrolases"/>
    <property type="match status" value="1"/>
</dbReference>
<name>A0ABD0J4Q9_9CAEN</name>
<dbReference type="InterPro" id="IPR045058">
    <property type="entry name" value="GIMA/IAN/Toc"/>
</dbReference>
<dbReference type="InterPro" id="IPR006703">
    <property type="entry name" value="G_AIG1"/>
</dbReference>
<dbReference type="Proteomes" id="UP001519460">
    <property type="component" value="Unassembled WGS sequence"/>
</dbReference>
<keyword evidence="6" id="KW-1185">Reference proteome</keyword>
<dbReference type="InterPro" id="IPR027417">
    <property type="entry name" value="P-loop_NTPase"/>
</dbReference>
<dbReference type="Pfam" id="PF04548">
    <property type="entry name" value="AIG1"/>
    <property type="match status" value="1"/>
</dbReference>
<protein>
    <recommendedName>
        <fullName evidence="4">AIG1-type G domain-containing protein</fullName>
    </recommendedName>
</protein>
<organism evidence="5 6">
    <name type="scientific">Batillaria attramentaria</name>
    <dbReference type="NCBI Taxonomy" id="370345"/>
    <lineage>
        <taxon>Eukaryota</taxon>
        <taxon>Metazoa</taxon>
        <taxon>Spiralia</taxon>
        <taxon>Lophotrochozoa</taxon>
        <taxon>Mollusca</taxon>
        <taxon>Gastropoda</taxon>
        <taxon>Caenogastropoda</taxon>
        <taxon>Sorbeoconcha</taxon>
        <taxon>Cerithioidea</taxon>
        <taxon>Batillariidae</taxon>
        <taxon>Batillaria</taxon>
    </lineage>
</organism>
<reference evidence="5 6" key="1">
    <citation type="journal article" date="2023" name="Sci. Data">
        <title>Genome assembly of the Korean intertidal mud-creeper Batillaria attramentaria.</title>
        <authorList>
            <person name="Patra A.K."/>
            <person name="Ho P.T."/>
            <person name="Jun S."/>
            <person name="Lee S.J."/>
            <person name="Kim Y."/>
            <person name="Won Y.J."/>
        </authorList>
    </citation>
    <scope>NUCLEOTIDE SEQUENCE [LARGE SCALE GENOMIC DNA]</scope>
    <source>
        <strain evidence="5">Wonlab-2016</strain>
    </source>
</reference>
<gene>
    <name evidence="5" type="ORF">BaRGS_00038817</name>
</gene>
<evidence type="ECO:0000259" key="4">
    <source>
        <dbReference type="PROSITE" id="PS51720"/>
    </source>
</evidence>
<dbReference type="Gene3D" id="3.40.50.300">
    <property type="entry name" value="P-loop containing nucleotide triphosphate hydrolases"/>
    <property type="match status" value="1"/>
</dbReference>
<dbReference type="PANTHER" id="PTHR10903:SF184">
    <property type="entry name" value="GTP-BINDING PROTEIN A"/>
    <property type="match status" value="1"/>
</dbReference>
<sequence>MLFLVSKFRSTLEILQLKSESQLGIKFRGFISCFIVSDPEVFPGGRCRLLLLGSNYCGKSSVGNTIMCKPDVFPVASVSSGSNRVNVNEKFVVDHSCRLTVVDPPSPNNMRSAYGVPDILLDLNRFMGVLHPGPHAVLYCLSSARRFTPEDAQAREYQQVKEHFGEDLVKHMIIVFTHWDRMGEYFPTPESFINEIQRVDSMKALLEDVDGRYVMLNNKADWPDRIQQSKRLVAEVKKLVEKSGGVFRWPPPEPEDLITRVFFELSTKMGSGWRDFISFLPGWSSRERMLAVIDQAREDEKTVSNQINACLIVWSKECPNYVSLRNILETLEKCNMRNLQMVLQKYSV</sequence>
<comment type="caution">
    <text evidence="5">The sequence shown here is derived from an EMBL/GenBank/DDBJ whole genome shotgun (WGS) entry which is preliminary data.</text>
</comment>
<keyword evidence="3" id="KW-0342">GTP-binding</keyword>
<dbReference type="AlphaFoldDB" id="A0ABD0J4Q9"/>
<evidence type="ECO:0000313" key="6">
    <source>
        <dbReference type="Proteomes" id="UP001519460"/>
    </source>
</evidence>
<evidence type="ECO:0000256" key="1">
    <source>
        <dbReference type="ARBA" id="ARBA00008535"/>
    </source>
</evidence>
<dbReference type="GO" id="GO:0005525">
    <property type="term" value="F:GTP binding"/>
    <property type="evidence" value="ECO:0007669"/>
    <property type="project" value="UniProtKB-KW"/>
</dbReference>
<dbReference type="EMBL" id="JACVVK020000645">
    <property type="protein sequence ID" value="KAK7460770.1"/>
    <property type="molecule type" value="Genomic_DNA"/>
</dbReference>
<evidence type="ECO:0000256" key="2">
    <source>
        <dbReference type="ARBA" id="ARBA00022741"/>
    </source>
</evidence>
<dbReference type="InterPro" id="IPR011029">
    <property type="entry name" value="DEATH-like_dom_sf"/>
</dbReference>
<dbReference type="PROSITE" id="PS51720">
    <property type="entry name" value="G_AIG1"/>
    <property type="match status" value="1"/>
</dbReference>
<evidence type="ECO:0000313" key="5">
    <source>
        <dbReference type="EMBL" id="KAK7460770.1"/>
    </source>
</evidence>
<comment type="similarity">
    <text evidence="1">Belongs to the TRAFAC class TrmE-Era-EngA-EngB-Septin-like GTPase superfamily. AIG1/Toc34/Toc159-like paraseptin GTPase family. IAN subfamily.</text>
</comment>